<keyword evidence="1" id="KW-0732">Signal</keyword>
<dbReference type="OrthoDB" id="9775594at2"/>
<dbReference type="SUPFAM" id="SSF53807">
    <property type="entry name" value="Helical backbone' metal receptor"/>
    <property type="match status" value="1"/>
</dbReference>
<evidence type="ECO:0000313" key="4">
    <source>
        <dbReference type="Proteomes" id="UP000308917"/>
    </source>
</evidence>
<proteinExistence type="predicted"/>
<dbReference type="PANTHER" id="PTHR30535">
    <property type="entry name" value="VITAMIN B12-BINDING PROTEIN"/>
    <property type="match status" value="1"/>
</dbReference>
<dbReference type="Gene3D" id="3.40.50.1980">
    <property type="entry name" value="Nitrogenase molybdenum iron protein domain"/>
    <property type="match status" value="2"/>
</dbReference>
<dbReference type="InterPro" id="IPR006311">
    <property type="entry name" value="TAT_signal"/>
</dbReference>
<evidence type="ECO:0000256" key="1">
    <source>
        <dbReference type="SAM" id="SignalP"/>
    </source>
</evidence>
<reference evidence="3 4" key="1">
    <citation type="journal article" date="2015" name="Antonie Van Leeuwenhoek">
        <title>Lampropedia puyangensis sp. nov., isolated from symptomatic bark of Populus ? euramericana canker and emended description of Lampropedia hyalina (Ehrenberg 1832) Lee et al. 2004.</title>
        <authorList>
            <person name="Li Y."/>
            <person name="Wang T."/>
            <person name="Piao C.G."/>
            <person name="Wang L.F."/>
            <person name="Tian G.Z."/>
            <person name="Zhu T.H."/>
            <person name="Guo M.W."/>
        </authorList>
    </citation>
    <scope>NUCLEOTIDE SEQUENCE [LARGE SCALE GENOMIC DNA]</scope>
    <source>
        <strain evidence="3 4">2-bin</strain>
    </source>
</reference>
<organism evidence="3 4">
    <name type="scientific">Lampropedia puyangensis</name>
    <dbReference type="NCBI Taxonomy" id="1330072"/>
    <lineage>
        <taxon>Bacteria</taxon>
        <taxon>Pseudomonadati</taxon>
        <taxon>Pseudomonadota</taxon>
        <taxon>Betaproteobacteria</taxon>
        <taxon>Burkholderiales</taxon>
        <taxon>Comamonadaceae</taxon>
        <taxon>Lampropedia</taxon>
    </lineage>
</organism>
<gene>
    <name evidence="3" type="ORF">E9531_03935</name>
</gene>
<protein>
    <submittedName>
        <fullName evidence="3">Iron ABC transporter substrate-binding protein</fullName>
    </submittedName>
</protein>
<dbReference type="PROSITE" id="PS51318">
    <property type="entry name" value="TAT"/>
    <property type="match status" value="1"/>
</dbReference>
<accession>A0A4V4GSF4</accession>
<dbReference type="EMBL" id="STFG01000002">
    <property type="protein sequence ID" value="THU04546.1"/>
    <property type="molecule type" value="Genomic_DNA"/>
</dbReference>
<dbReference type="PROSITE" id="PS50983">
    <property type="entry name" value="FE_B12_PBP"/>
    <property type="match status" value="1"/>
</dbReference>
<evidence type="ECO:0000313" key="3">
    <source>
        <dbReference type="EMBL" id="THU04546.1"/>
    </source>
</evidence>
<keyword evidence="4" id="KW-1185">Reference proteome</keyword>
<feature type="chain" id="PRO_5020218067" evidence="1">
    <location>
        <begin position="26"/>
        <end position="363"/>
    </location>
</feature>
<name>A0A4V4GSF4_9BURK</name>
<dbReference type="Gene3D" id="1.20.58.2180">
    <property type="match status" value="1"/>
</dbReference>
<evidence type="ECO:0000259" key="2">
    <source>
        <dbReference type="PROSITE" id="PS50983"/>
    </source>
</evidence>
<comment type="caution">
    <text evidence="3">The sequence shown here is derived from an EMBL/GenBank/DDBJ whole genome shotgun (WGS) entry which is preliminary data.</text>
</comment>
<dbReference type="PANTHER" id="PTHR30535:SF34">
    <property type="entry name" value="MOLYBDATE-BINDING PROTEIN MOLA"/>
    <property type="match status" value="1"/>
</dbReference>
<dbReference type="RefSeq" id="WP_136572442.1">
    <property type="nucleotide sequence ID" value="NZ_STFG01000002.1"/>
</dbReference>
<dbReference type="Proteomes" id="UP000308917">
    <property type="component" value="Unassembled WGS sequence"/>
</dbReference>
<dbReference type="Pfam" id="PF01497">
    <property type="entry name" value="Peripla_BP_2"/>
    <property type="match status" value="1"/>
</dbReference>
<feature type="signal peptide" evidence="1">
    <location>
        <begin position="1"/>
        <end position="25"/>
    </location>
</feature>
<dbReference type="InterPro" id="IPR002491">
    <property type="entry name" value="ABC_transptr_periplasmic_BD"/>
</dbReference>
<sequence length="363" mass="39272">MQRRDFLHATLAAALAAYTAPAAWARESKRAPLFEIFGHLRSEPARVFVAGPPAAVLVAALAPEKLLGWPSRMSDQARVMLSAPLAALPTVGRLGGRGSSISTEALLALRPDVIVDVGSIDDYYRSQAQRTAQQTGIPYILVDGRLPETAEQLRQLGAELGVSERAQPLAAYAQQTLQQAQALRTQWQQQPPRVYLARSADGLETGWQGSINAELLEYLGAQNVAATHAQTGEGGTGPAGNVGRVSFEQLLAWNPDLIVTQEAGLAQRLRATPLWRSIKAVQTGQVLQAPHVPFGWLDAPPGPNRLMGLRWLTLALQDWRASPSSAASETLQAQIEHEAQTFYQLFYGMRNGAQWPAGALPWA</sequence>
<feature type="domain" description="Fe/B12 periplasmic-binding" evidence="2">
    <location>
        <begin position="46"/>
        <end position="320"/>
    </location>
</feature>
<dbReference type="GO" id="GO:0071281">
    <property type="term" value="P:cellular response to iron ion"/>
    <property type="evidence" value="ECO:0007669"/>
    <property type="project" value="TreeGrafter"/>
</dbReference>
<dbReference type="InterPro" id="IPR050902">
    <property type="entry name" value="ABC_Transporter_SBP"/>
</dbReference>
<dbReference type="AlphaFoldDB" id="A0A4V4GSF4"/>